<keyword evidence="4" id="KW-1185">Reference proteome</keyword>
<dbReference type="InterPro" id="IPR036638">
    <property type="entry name" value="HLH_DNA-bd_sf"/>
</dbReference>
<dbReference type="Proteomes" id="UP000094569">
    <property type="component" value="Unassembled WGS sequence"/>
</dbReference>
<sequence length="252" mass="27633">MSFYQPSLDAIKGPDPLTDNWTYDSAIDLFSWNPMMPDPFTFDLPDDLMNFESKDLSAGMVAPSDISGFAIGNHLGEDAASISDPESDDHPWSPSAHAAFPELSPVTSTEQVHQETARYSTTPDATSPQEQPSSPPTRSTRRRSSADGPVRNAAKRAAHNVIEKRYRTNMNAKFVALEKAMNGDNGVQKSSRGGGSASLKKSEILSNAIAYMHGLQEENRYLQKELAIVKQNLVPAGIWRGAPSCKRETSYR</sequence>
<reference evidence="3 4" key="1">
    <citation type="journal article" date="2016" name="BMC Genomics">
        <title>Comparative genomic and transcriptomic analyses of the Fuzhuan brick tea-fermentation fungus Aspergillus cristatus.</title>
        <authorList>
            <person name="Ge Y."/>
            <person name="Wang Y."/>
            <person name="Liu Y."/>
            <person name="Tan Y."/>
            <person name="Ren X."/>
            <person name="Zhang X."/>
            <person name="Hyde K.D."/>
            <person name="Liu Y."/>
            <person name="Liu Z."/>
        </authorList>
    </citation>
    <scope>NUCLEOTIDE SEQUENCE [LARGE SCALE GENOMIC DNA]</scope>
    <source>
        <strain evidence="3 4">GZAAS20.1005</strain>
    </source>
</reference>
<accession>A0A1E3BH49</accession>
<dbReference type="PANTHER" id="PTHR47336">
    <property type="entry name" value="TRANSCRIPTION FACTOR HMS1-RELATED"/>
    <property type="match status" value="1"/>
</dbReference>
<evidence type="ECO:0000256" key="1">
    <source>
        <dbReference type="SAM" id="MobiDB-lite"/>
    </source>
</evidence>
<dbReference type="InterPro" id="IPR052099">
    <property type="entry name" value="Regulatory_TF_Diverse"/>
</dbReference>
<dbReference type="STRING" id="573508.A0A1E3BH49"/>
<comment type="caution">
    <text evidence="3">The sequence shown here is derived from an EMBL/GenBank/DDBJ whole genome shotgun (WGS) entry which is preliminary data.</text>
</comment>
<gene>
    <name evidence="3" type="ORF">SI65_04702</name>
</gene>
<evidence type="ECO:0000259" key="2">
    <source>
        <dbReference type="PROSITE" id="PS50888"/>
    </source>
</evidence>
<proteinExistence type="predicted"/>
<dbReference type="GO" id="GO:0046983">
    <property type="term" value="F:protein dimerization activity"/>
    <property type="evidence" value="ECO:0007669"/>
    <property type="project" value="InterPro"/>
</dbReference>
<dbReference type="EMBL" id="JXNT01000004">
    <property type="protein sequence ID" value="ODM19716.1"/>
    <property type="molecule type" value="Genomic_DNA"/>
</dbReference>
<dbReference type="SUPFAM" id="SSF47459">
    <property type="entry name" value="HLH, helix-loop-helix DNA-binding domain"/>
    <property type="match status" value="1"/>
</dbReference>
<dbReference type="InterPro" id="IPR011598">
    <property type="entry name" value="bHLH_dom"/>
</dbReference>
<feature type="compositionally biased region" description="Low complexity" evidence="1">
    <location>
        <begin position="126"/>
        <end position="138"/>
    </location>
</feature>
<dbReference type="OrthoDB" id="2133190at2759"/>
<dbReference type="PANTHER" id="PTHR47336:SF4">
    <property type="entry name" value="BHLH TRANSCRIPTION FACTOR (EUROFUNG)"/>
    <property type="match status" value="1"/>
</dbReference>
<dbReference type="Pfam" id="PF00010">
    <property type="entry name" value="HLH"/>
    <property type="match status" value="1"/>
</dbReference>
<feature type="domain" description="BHLH" evidence="2">
    <location>
        <begin position="154"/>
        <end position="215"/>
    </location>
</feature>
<protein>
    <recommendedName>
        <fullName evidence="2">BHLH domain-containing protein</fullName>
    </recommendedName>
</protein>
<name>A0A1E3BH49_ASPCR</name>
<evidence type="ECO:0000313" key="4">
    <source>
        <dbReference type="Proteomes" id="UP000094569"/>
    </source>
</evidence>
<evidence type="ECO:0000313" key="3">
    <source>
        <dbReference type="EMBL" id="ODM19716.1"/>
    </source>
</evidence>
<dbReference type="VEuPathDB" id="FungiDB:SI65_04702"/>
<feature type="region of interest" description="Disordered" evidence="1">
    <location>
        <begin position="78"/>
        <end position="158"/>
    </location>
</feature>
<organism evidence="3 4">
    <name type="scientific">Aspergillus cristatus</name>
    <name type="common">Chinese Fuzhuan brick tea-fermentation fungus</name>
    <name type="synonym">Eurotium cristatum</name>
    <dbReference type="NCBI Taxonomy" id="573508"/>
    <lineage>
        <taxon>Eukaryota</taxon>
        <taxon>Fungi</taxon>
        <taxon>Dikarya</taxon>
        <taxon>Ascomycota</taxon>
        <taxon>Pezizomycotina</taxon>
        <taxon>Eurotiomycetes</taxon>
        <taxon>Eurotiomycetidae</taxon>
        <taxon>Eurotiales</taxon>
        <taxon>Aspergillaceae</taxon>
        <taxon>Aspergillus</taxon>
        <taxon>Aspergillus subgen. Aspergillus</taxon>
    </lineage>
</organism>
<dbReference type="SMART" id="SM00353">
    <property type="entry name" value="HLH"/>
    <property type="match status" value="1"/>
</dbReference>
<dbReference type="AlphaFoldDB" id="A0A1E3BH49"/>
<dbReference type="PROSITE" id="PS50888">
    <property type="entry name" value="BHLH"/>
    <property type="match status" value="1"/>
</dbReference>
<dbReference type="Gene3D" id="4.10.280.10">
    <property type="entry name" value="Helix-loop-helix DNA-binding domain"/>
    <property type="match status" value="1"/>
</dbReference>